<keyword evidence="2" id="KW-0378">Hydrolase</keyword>
<dbReference type="SUPFAM" id="SSF53474">
    <property type="entry name" value="alpha/beta-Hydrolases"/>
    <property type="match status" value="1"/>
</dbReference>
<gene>
    <name evidence="2" type="ORF">GCM10009765_11000</name>
</gene>
<name>A0ABN2G0M2_9ACTN</name>
<accession>A0ABN2G0M2</accession>
<dbReference type="Pfam" id="PF12146">
    <property type="entry name" value="Hydrolase_4"/>
    <property type="match status" value="1"/>
</dbReference>
<protein>
    <submittedName>
        <fullName evidence="2">Alpha/beta hydrolase</fullName>
    </submittedName>
</protein>
<dbReference type="InterPro" id="IPR051411">
    <property type="entry name" value="Polyketide_trans_af380"/>
</dbReference>
<dbReference type="GO" id="GO:0016787">
    <property type="term" value="F:hydrolase activity"/>
    <property type="evidence" value="ECO:0007669"/>
    <property type="project" value="UniProtKB-KW"/>
</dbReference>
<dbReference type="Gene3D" id="1.10.10.800">
    <property type="match status" value="1"/>
</dbReference>
<evidence type="ECO:0000313" key="2">
    <source>
        <dbReference type="EMBL" id="GAA1663311.1"/>
    </source>
</evidence>
<dbReference type="EMBL" id="BAAANY010000003">
    <property type="protein sequence ID" value="GAA1663311.1"/>
    <property type="molecule type" value="Genomic_DNA"/>
</dbReference>
<organism evidence="2 3">
    <name type="scientific">Fodinicola feengrottensis</name>
    <dbReference type="NCBI Taxonomy" id="435914"/>
    <lineage>
        <taxon>Bacteria</taxon>
        <taxon>Bacillati</taxon>
        <taxon>Actinomycetota</taxon>
        <taxon>Actinomycetes</taxon>
        <taxon>Mycobacteriales</taxon>
        <taxon>Fodinicola</taxon>
    </lineage>
</organism>
<reference evidence="2 3" key="1">
    <citation type="journal article" date="2019" name="Int. J. Syst. Evol. Microbiol.">
        <title>The Global Catalogue of Microorganisms (GCM) 10K type strain sequencing project: providing services to taxonomists for standard genome sequencing and annotation.</title>
        <authorList>
            <consortium name="The Broad Institute Genomics Platform"/>
            <consortium name="The Broad Institute Genome Sequencing Center for Infectious Disease"/>
            <person name="Wu L."/>
            <person name="Ma J."/>
        </authorList>
    </citation>
    <scope>NUCLEOTIDE SEQUENCE [LARGE SCALE GENOMIC DNA]</scope>
    <source>
        <strain evidence="2 3">JCM 14718</strain>
    </source>
</reference>
<dbReference type="PANTHER" id="PTHR47751">
    <property type="entry name" value="SUPERFAMILY HYDROLASE, PUTATIVE (AFU_ORTHOLOGUE AFUA_2G16580)-RELATED"/>
    <property type="match status" value="1"/>
</dbReference>
<feature type="domain" description="Serine aminopeptidase S33" evidence="1">
    <location>
        <begin position="79"/>
        <end position="291"/>
    </location>
</feature>
<proteinExistence type="predicted"/>
<evidence type="ECO:0000259" key="1">
    <source>
        <dbReference type="Pfam" id="PF12146"/>
    </source>
</evidence>
<keyword evidence="3" id="KW-1185">Reference proteome</keyword>
<dbReference type="InterPro" id="IPR029058">
    <property type="entry name" value="AB_hydrolase_fold"/>
</dbReference>
<evidence type="ECO:0000313" key="3">
    <source>
        <dbReference type="Proteomes" id="UP001500618"/>
    </source>
</evidence>
<dbReference type="PANTHER" id="PTHR47751:SF1">
    <property type="entry name" value="SUPERFAMILY HYDROLASE, PUTATIVE (AFU_ORTHOLOGUE AFUA_2G16580)-RELATED"/>
    <property type="match status" value="1"/>
</dbReference>
<dbReference type="Proteomes" id="UP001500618">
    <property type="component" value="Unassembled WGS sequence"/>
</dbReference>
<dbReference type="Gene3D" id="3.40.50.1820">
    <property type="entry name" value="alpha/beta hydrolase"/>
    <property type="match status" value="1"/>
</dbReference>
<sequence>MRKVLGDYTYCLDSMYVLSSRASLRKDTMVTRRNIRFTVDGLSLAGTLHEPDTRDAGARPAVLVAGPSPQVKEQVPDTYAVRIAAAGFPALTIDFRGFGESEGQPRLREMPAGKLADLRAAVSFLAAQPDIDADRIAIVGICAGAGYALKAAAQDPRLAAFAGIAGFYPDLRTLRDAMGEDGYRAALRQAIEVLAEEDRTGEVGYLPHVGPIGAHALLQGGEVYEFYGSERAASANYRNEITADTMYTMLTLDTATAADLVGVPALIVHGEKDGACPPERAVAVHDRLAGPARLEWLPVDTHIGFYDDEASIGPAIAALTDFLDKSL</sequence>
<dbReference type="InterPro" id="IPR022742">
    <property type="entry name" value="Hydrolase_4"/>
</dbReference>
<comment type="caution">
    <text evidence="2">The sequence shown here is derived from an EMBL/GenBank/DDBJ whole genome shotgun (WGS) entry which is preliminary data.</text>
</comment>